<comment type="caution">
    <text evidence="1">The sequence shown here is derived from an EMBL/GenBank/DDBJ whole genome shotgun (WGS) entry which is preliminary data.</text>
</comment>
<organism evidence="1">
    <name type="scientific">marine sediment metagenome</name>
    <dbReference type="NCBI Taxonomy" id="412755"/>
    <lineage>
        <taxon>unclassified sequences</taxon>
        <taxon>metagenomes</taxon>
        <taxon>ecological metagenomes</taxon>
    </lineage>
</organism>
<proteinExistence type="predicted"/>
<evidence type="ECO:0000313" key="1">
    <source>
        <dbReference type="EMBL" id="KKL82063.1"/>
    </source>
</evidence>
<dbReference type="Gene3D" id="3.40.640.10">
    <property type="entry name" value="Type I PLP-dependent aspartate aminotransferase-like (Major domain)"/>
    <property type="match status" value="1"/>
</dbReference>
<feature type="non-terminal residue" evidence="1">
    <location>
        <position position="262"/>
    </location>
</feature>
<dbReference type="GO" id="GO:0000271">
    <property type="term" value="P:polysaccharide biosynthetic process"/>
    <property type="evidence" value="ECO:0007669"/>
    <property type="project" value="TreeGrafter"/>
</dbReference>
<gene>
    <name evidence="1" type="ORF">LCGC14_1988500</name>
</gene>
<dbReference type="PANTHER" id="PTHR30244">
    <property type="entry name" value="TRANSAMINASE"/>
    <property type="match status" value="1"/>
</dbReference>
<sequence length="262" mass="29037">MKVSFGDLRIGKTGQKNLQKVIDTNWASEGPMVKEFEKNWNDLFGYTQSISMSSGTDACINACLALYDRKAQRGDEIICPALTFVATVNAILLAGFTPKFVDIDRNTLNIDPQKIEDALTDKTVGIMVTHTMGKPCDMDAIMFIANSRDLFVMEDCCEGHGARYKGNYIGTFGHVSMFSFYTAHIVVCGEGGMCSTMHPEVADVLRSTKSHGRRPGSTYFDFLRMGLNSKMNDLEAAIGLEGLEQFHQTIEKRVANRSVLMN</sequence>
<dbReference type="InterPro" id="IPR015424">
    <property type="entry name" value="PyrdxlP-dep_Trfase"/>
</dbReference>
<dbReference type="AlphaFoldDB" id="A0A0F9F6Z3"/>
<protein>
    <recommendedName>
        <fullName evidence="2">DegT/DnrJ/EryC1/StrS aminotransferase</fullName>
    </recommendedName>
</protein>
<dbReference type="SUPFAM" id="SSF53383">
    <property type="entry name" value="PLP-dependent transferases"/>
    <property type="match status" value="1"/>
</dbReference>
<accession>A0A0F9F6Z3</accession>
<reference evidence="1" key="1">
    <citation type="journal article" date="2015" name="Nature">
        <title>Complex archaea that bridge the gap between prokaryotes and eukaryotes.</title>
        <authorList>
            <person name="Spang A."/>
            <person name="Saw J.H."/>
            <person name="Jorgensen S.L."/>
            <person name="Zaremba-Niedzwiedzka K."/>
            <person name="Martijn J."/>
            <person name="Lind A.E."/>
            <person name="van Eijk R."/>
            <person name="Schleper C."/>
            <person name="Guy L."/>
            <person name="Ettema T.J."/>
        </authorList>
    </citation>
    <scope>NUCLEOTIDE SEQUENCE</scope>
</reference>
<dbReference type="Pfam" id="PF01041">
    <property type="entry name" value="DegT_DnrJ_EryC1"/>
    <property type="match status" value="1"/>
</dbReference>
<dbReference type="InterPro" id="IPR000653">
    <property type="entry name" value="DegT/StrS_aminotransferase"/>
</dbReference>
<evidence type="ECO:0008006" key="2">
    <source>
        <dbReference type="Google" id="ProtNLM"/>
    </source>
</evidence>
<dbReference type="GO" id="GO:0030170">
    <property type="term" value="F:pyridoxal phosphate binding"/>
    <property type="evidence" value="ECO:0007669"/>
    <property type="project" value="TreeGrafter"/>
</dbReference>
<dbReference type="GO" id="GO:0008483">
    <property type="term" value="F:transaminase activity"/>
    <property type="evidence" value="ECO:0007669"/>
    <property type="project" value="TreeGrafter"/>
</dbReference>
<name>A0A0F9F6Z3_9ZZZZ</name>
<dbReference type="PANTHER" id="PTHR30244:SF34">
    <property type="entry name" value="DTDP-4-AMINO-4,6-DIDEOXYGALACTOSE TRANSAMINASE"/>
    <property type="match status" value="1"/>
</dbReference>
<dbReference type="EMBL" id="LAZR01022377">
    <property type="protein sequence ID" value="KKL82063.1"/>
    <property type="molecule type" value="Genomic_DNA"/>
</dbReference>
<dbReference type="InterPro" id="IPR015421">
    <property type="entry name" value="PyrdxlP-dep_Trfase_major"/>
</dbReference>